<dbReference type="InterPro" id="IPR014564">
    <property type="entry name" value="UCP031503_TM"/>
</dbReference>
<dbReference type="EMBL" id="FPBT01000005">
    <property type="protein sequence ID" value="SFU45235.1"/>
    <property type="molecule type" value="Genomic_DNA"/>
</dbReference>
<evidence type="ECO:0000313" key="3">
    <source>
        <dbReference type="Proteomes" id="UP000198817"/>
    </source>
</evidence>
<dbReference type="PANTHER" id="PTHR41771:SF1">
    <property type="entry name" value="MEMBRANE PROTEIN"/>
    <property type="match status" value="1"/>
</dbReference>
<evidence type="ECO:0000313" key="2">
    <source>
        <dbReference type="EMBL" id="SFU45235.1"/>
    </source>
</evidence>
<accession>A0A1I7G9U5</accession>
<dbReference type="RefSeq" id="WP_090470626.1">
    <property type="nucleotide sequence ID" value="NZ_FOWF01000006.1"/>
</dbReference>
<dbReference type="Proteomes" id="UP000198817">
    <property type="component" value="Unassembled WGS sequence"/>
</dbReference>
<dbReference type="STRING" id="155865.SAMN05216515_10697"/>
<feature type="transmembrane region" description="Helical" evidence="1">
    <location>
        <begin position="222"/>
        <end position="246"/>
    </location>
</feature>
<protein>
    <submittedName>
        <fullName evidence="2">YibE/F-like protein</fullName>
    </submittedName>
</protein>
<organism evidence="2 3">
    <name type="scientific">Eubacterium pyruvativorans</name>
    <dbReference type="NCBI Taxonomy" id="155865"/>
    <lineage>
        <taxon>Bacteria</taxon>
        <taxon>Bacillati</taxon>
        <taxon>Bacillota</taxon>
        <taxon>Clostridia</taxon>
        <taxon>Eubacteriales</taxon>
        <taxon>Eubacteriaceae</taxon>
        <taxon>Eubacterium</taxon>
    </lineage>
</organism>
<dbReference type="AlphaFoldDB" id="A0A1I7G9U5"/>
<evidence type="ECO:0000256" key="1">
    <source>
        <dbReference type="SAM" id="Phobius"/>
    </source>
</evidence>
<feature type="transmembrane region" description="Helical" evidence="1">
    <location>
        <begin position="29"/>
        <end position="44"/>
    </location>
</feature>
<proteinExistence type="predicted"/>
<keyword evidence="1" id="KW-0812">Transmembrane</keyword>
<keyword evidence="3" id="KW-1185">Reference proteome</keyword>
<feature type="transmembrane region" description="Helical" evidence="1">
    <location>
        <begin position="179"/>
        <end position="202"/>
    </location>
</feature>
<dbReference type="OrthoDB" id="5753718at2"/>
<gene>
    <name evidence="2" type="ORF">SAMN05216508_10596</name>
</gene>
<name>A0A1I7G9U5_9FIRM</name>
<feature type="transmembrane region" description="Helical" evidence="1">
    <location>
        <begin position="51"/>
        <end position="68"/>
    </location>
</feature>
<dbReference type="PANTHER" id="PTHR41771">
    <property type="entry name" value="MEMBRANE PROTEIN-RELATED"/>
    <property type="match status" value="1"/>
</dbReference>
<keyword evidence="1" id="KW-0472">Membrane</keyword>
<dbReference type="InterPro" id="IPR012507">
    <property type="entry name" value="YibE_F"/>
</dbReference>
<keyword evidence="1" id="KW-1133">Transmembrane helix</keyword>
<reference evidence="2 3" key="1">
    <citation type="submission" date="2016-10" db="EMBL/GenBank/DDBJ databases">
        <authorList>
            <person name="de Groot N.N."/>
        </authorList>
    </citation>
    <scope>NUCLEOTIDE SEQUENCE [LARGE SCALE GENOMIC DNA]</scope>
    <source>
        <strain evidence="2 3">KHGC13</strain>
    </source>
</reference>
<sequence length="260" mass="28170">MSMFFLAGILILLIFLSCGDKGVRSIVSTALSLLIMLAAIFLIYRGLPPAAVTLGACALITGAILYYQNEHGTMARTAFCSVMLVLVIMIPLVFLLARQAGAYGFNPEEYEITDSNGYTRNVDLNMLQIQISVMFIALLGTSIDSAVAVISSTGELRAANPSMGWEPLLRSSMNVGKSILATSIHTIFYVYIAEYMTLIIQYLTDYPLRYVLNSQSLAGELISVSVSGIGCCLTVPVSAVLSVFFLKREAANPEKNGRHV</sequence>
<dbReference type="Pfam" id="PF07907">
    <property type="entry name" value="YibE_F"/>
    <property type="match status" value="1"/>
</dbReference>
<feature type="transmembrane region" description="Helical" evidence="1">
    <location>
        <begin position="74"/>
        <end position="97"/>
    </location>
</feature>
<dbReference type="PIRSF" id="PIRSF031503">
    <property type="entry name" value="UCP031503_mp"/>
    <property type="match status" value="1"/>
</dbReference>